<dbReference type="CDD" id="cd01638">
    <property type="entry name" value="CysQ"/>
    <property type="match status" value="1"/>
</dbReference>
<feature type="binding site" evidence="9">
    <location>
        <position position="238"/>
    </location>
    <ligand>
        <name>Mg(2+)</name>
        <dbReference type="ChEBI" id="CHEBI:18420"/>
        <label>2</label>
    </ligand>
</feature>
<dbReference type="PROSITE" id="PS00630">
    <property type="entry name" value="IMP_2"/>
    <property type="match status" value="1"/>
</dbReference>
<keyword evidence="5 9" id="KW-0479">Metal-binding</keyword>
<evidence type="ECO:0000256" key="6">
    <source>
        <dbReference type="ARBA" id="ARBA00022801"/>
    </source>
</evidence>
<reference evidence="11" key="2">
    <citation type="submission" date="2021-04" db="EMBL/GenBank/DDBJ databases">
        <authorList>
            <person name="Gilroy R."/>
        </authorList>
    </citation>
    <scope>NUCLEOTIDE SEQUENCE</scope>
    <source>
        <strain evidence="11">5134</strain>
    </source>
</reference>
<gene>
    <name evidence="9" type="primary">cysQ</name>
    <name evidence="11" type="ORF">H9828_04940</name>
</gene>
<dbReference type="InterPro" id="IPR000760">
    <property type="entry name" value="Inositol_monophosphatase-like"/>
</dbReference>
<dbReference type="GO" id="GO:0005886">
    <property type="term" value="C:plasma membrane"/>
    <property type="evidence" value="ECO:0007669"/>
    <property type="project" value="UniProtKB-SubCell"/>
</dbReference>
<dbReference type="InterPro" id="IPR006240">
    <property type="entry name" value="CysQ"/>
</dbReference>
<evidence type="ECO:0000256" key="4">
    <source>
        <dbReference type="ARBA" id="ARBA00022519"/>
    </source>
</evidence>
<dbReference type="Gene3D" id="3.40.190.80">
    <property type="match status" value="1"/>
</dbReference>
<evidence type="ECO:0000256" key="2">
    <source>
        <dbReference type="ARBA" id="ARBA00005289"/>
    </source>
</evidence>
<evidence type="ECO:0000256" key="9">
    <source>
        <dbReference type="HAMAP-Rule" id="MF_02095"/>
    </source>
</evidence>
<feature type="binding site" evidence="9">
    <location>
        <position position="96"/>
    </location>
    <ligand>
        <name>Mg(2+)</name>
        <dbReference type="ChEBI" id="CHEBI:18420"/>
        <label>2</label>
    </ligand>
</feature>
<keyword evidence="4" id="KW-0997">Cell inner membrane</keyword>
<dbReference type="PRINTS" id="PR00377">
    <property type="entry name" value="IMPHPHTASES"/>
</dbReference>
<comment type="cofactor">
    <cofactor evidence="9 10">
        <name>Mg(2+)</name>
        <dbReference type="ChEBI" id="CHEBI:18420"/>
    </cofactor>
</comment>
<feature type="binding site" evidence="10">
    <location>
        <position position="238"/>
    </location>
    <ligand>
        <name>Mg(2+)</name>
        <dbReference type="ChEBI" id="CHEBI:18420"/>
        <label>1</label>
        <note>catalytic</note>
    </ligand>
</feature>
<name>A0A9D1Z0S7_9BACT</name>
<dbReference type="GO" id="GO:0050427">
    <property type="term" value="P:3'-phosphoadenosine 5'-phosphosulfate metabolic process"/>
    <property type="evidence" value="ECO:0007669"/>
    <property type="project" value="TreeGrafter"/>
</dbReference>
<accession>A0A9D1Z0S7</accession>
<proteinExistence type="inferred from homology"/>
<keyword evidence="6 9" id="KW-0378">Hydrolase</keyword>
<dbReference type="InterPro" id="IPR050725">
    <property type="entry name" value="CysQ/Inositol_MonoPase"/>
</dbReference>
<evidence type="ECO:0000256" key="5">
    <source>
        <dbReference type="ARBA" id="ARBA00022723"/>
    </source>
</evidence>
<keyword evidence="3 9" id="KW-1003">Cell membrane</keyword>
<evidence type="ECO:0000256" key="10">
    <source>
        <dbReference type="PIRSR" id="PIRSR600760-2"/>
    </source>
</evidence>
<comment type="similarity">
    <text evidence="2 9">Belongs to the inositol monophosphatase superfamily. CysQ family.</text>
</comment>
<dbReference type="PANTHER" id="PTHR43028">
    <property type="entry name" value="3'(2'),5'-BISPHOSPHATE NUCLEOTIDASE 1"/>
    <property type="match status" value="1"/>
</dbReference>
<feature type="binding site" evidence="9">
    <location>
        <position position="73"/>
    </location>
    <ligand>
        <name>substrate</name>
    </ligand>
</feature>
<keyword evidence="8 9" id="KW-0472">Membrane</keyword>
<evidence type="ECO:0000256" key="7">
    <source>
        <dbReference type="ARBA" id="ARBA00022842"/>
    </source>
</evidence>
<dbReference type="GO" id="GO:0046854">
    <property type="term" value="P:phosphatidylinositol phosphate biosynthetic process"/>
    <property type="evidence" value="ECO:0007669"/>
    <property type="project" value="InterPro"/>
</dbReference>
<feature type="binding site" evidence="10">
    <location>
        <position position="95"/>
    </location>
    <ligand>
        <name>Mg(2+)</name>
        <dbReference type="ChEBI" id="CHEBI:18420"/>
        <label>1</label>
        <note>catalytic</note>
    </ligand>
</feature>
<dbReference type="SUPFAM" id="SSF56655">
    <property type="entry name" value="Carbohydrate phosphatase"/>
    <property type="match status" value="1"/>
</dbReference>
<keyword evidence="7 9" id="KW-0460">Magnesium</keyword>
<dbReference type="HAMAP" id="MF_02095">
    <property type="entry name" value="CysQ"/>
    <property type="match status" value="1"/>
</dbReference>
<sequence>MINDKVRMYLLPPLFNAAVRAGASIMQVYKSKNLDDYDISLKNDHTPITLADRVAHRTIREYLGPTRIPILSEEGREMRYEERCNWELYWLVDPLDGTVEFIKGNNEFTVNIALMENNVCIGAVIYVPYYEKMYVAGRGSGSYVKERIAPDPAADYTYEEIVRDWTRLPLAGEAHHDHLRVALSRSHQTPETHAYVARLRERYPDLEVVEQGSSYKFCLLAEGRVDYYVRTTHTYEWDTAAGELILSEAGGTTRALPEDRELRYNEEDLHNPWFHCRSKFCPF</sequence>
<dbReference type="PANTHER" id="PTHR43028:SF5">
    <property type="entry name" value="3'(2'),5'-BISPHOSPHATE NUCLEOTIDASE 1"/>
    <property type="match status" value="1"/>
</dbReference>
<evidence type="ECO:0000256" key="1">
    <source>
        <dbReference type="ARBA" id="ARBA00001625"/>
    </source>
</evidence>
<dbReference type="EMBL" id="DXDA01000042">
    <property type="protein sequence ID" value="HIY68742.1"/>
    <property type="molecule type" value="Genomic_DNA"/>
</dbReference>
<evidence type="ECO:0000256" key="3">
    <source>
        <dbReference type="ARBA" id="ARBA00022475"/>
    </source>
</evidence>
<evidence type="ECO:0000256" key="8">
    <source>
        <dbReference type="ARBA" id="ARBA00023136"/>
    </source>
</evidence>
<dbReference type="InterPro" id="IPR020583">
    <property type="entry name" value="Inositol_monoP_metal-BS"/>
</dbReference>
<dbReference type="Pfam" id="PF00459">
    <property type="entry name" value="Inositol_P"/>
    <property type="match status" value="1"/>
</dbReference>
<dbReference type="InterPro" id="IPR020550">
    <property type="entry name" value="Inositol_monophosphatase_CS"/>
</dbReference>
<feature type="binding site" evidence="9">
    <location>
        <position position="238"/>
    </location>
    <ligand>
        <name>substrate</name>
    </ligand>
</feature>
<organism evidence="11 12">
    <name type="scientific">Candidatus Alistipes intestinigallinarum</name>
    <dbReference type="NCBI Taxonomy" id="2838440"/>
    <lineage>
        <taxon>Bacteria</taxon>
        <taxon>Pseudomonadati</taxon>
        <taxon>Bacteroidota</taxon>
        <taxon>Bacteroidia</taxon>
        <taxon>Bacteroidales</taxon>
        <taxon>Rikenellaceae</taxon>
        <taxon>Alistipes</taxon>
    </lineage>
</organism>
<feature type="binding site" evidence="9 10">
    <location>
        <position position="93"/>
    </location>
    <ligand>
        <name>Mg(2+)</name>
        <dbReference type="ChEBI" id="CHEBI:18420"/>
        <label>2</label>
    </ligand>
</feature>
<feature type="binding site" evidence="10">
    <location>
        <position position="73"/>
    </location>
    <ligand>
        <name>Mg(2+)</name>
        <dbReference type="ChEBI" id="CHEBI:18420"/>
        <label>1</label>
        <note>catalytic</note>
    </ligand>
</feature>
<dbReference type="GO" id="GO:0000287">
    <property type="term" value="F:magnesium ion binding"/>
    <property type="evidence" value="ECO:0007669"/>
    <property type="project" value="UniProtKB-UniRule"/>
</dbReference>
<dbReference type="EC" id="3.1.3.7" evidence="9"/>
<feature type="binding site" evidence="10">
    <location>
        <position position="96"/>
    </location>
    <ligand>
        <name>Mg(2+)</name>
        <dbReference type="ChEBI" id="CHEBI:18420"/>
        <label>1</label>
        <note>catalytic</note>
    </ligand>
</feature>
<comment type="subcellular location">
    <subcellularLocation>
        <location evidence="9">Cell membrane</location>
        <topology evidence="9">Peripheral membrane protein</topology>
        <orientation evidence="9">Cytoplasmic side</orientation>
    </subcellularLocation>
</comment>
<reference evidence="11" key="1">
    <citation type="journal article" date="2021" name="PeerJ">
        <title>Extensive microbial diversity within the chicken gut microbiome revealed by metagenomics and culture.</title>
        <authorList>
            <person name="Gilroy R."/>
            <person name="Ravi A."/>
            <person name="Getino M."/>
            <person name="Pursley I."/>
            <person name="Horton D.L."/>
            <person name="Alikhan N.F."/>
            <person name="Baker D."/>
            <person name="Gharbi K."/>
            <person name="Hall N."/>
            <person name="Watson M."/>
            <person name="Adriaenssens E.M."/>
            <person name="Foster-Nyarko E."/>
            <person name="Jarju S."/>
            <person name="Secka A."/>
            <person name="Antonio M."/>
            <person name="Oren A."/>
            <person name="Chaudhuri R.R."/>
            <person name="La Ragione R."/>
            <person name="Hildebrand F."/>
            <person name="Pallen M.J."/>
        </authorList>
    </citation>
    <scope>NUCLEOTIDE SEQUENCE</scope>
    <source>
        <strain evidence="11">5134</strain>
    </source>
</reference>
<feature type="binding site" evidence="9">
    <location>
        <position position="95"/>
    </location>
    <ligand>
        <name>Mg(2+)</name>
        <dbReference type="ChEBI" id="CHEBI:18420"/>
        <label>1</label>
    </ligand>
</feature>
<feature type="binding site" evidence="9">
    <location>
        <position position="73"/>
    </location>
    <ligand>
        <name>Mg(2+)</name>
        <dbReference type="ChEBI" id="CHEBI:18420"/>
        <label>1</label>
    </ligand>
</feature>
<dbReference type="PROSITE" id="PS00629">
    <property type="entry name" value="IMP_1"/>
    <property type="match status" value="1"/>
</dbReference>
<comment type="catalytic activity">
    <reaction evidence="1 9">
        <text>adenosine 3',5'-bisphosphate + H2O = AMP + phosphate</text>
        <dbReference type="Rhea" id="RHEA:10040"/>
        <dbReference type="ChEBI" id="CHEBI:15377"/>
        <dbReference type="ChEBI" id="CHEBI:43474"/>
        <dbReference type="ChEBI" id="CHEBI:58343"/>
        <dbReference type="ChEBI" id="CHEBI:456215"/>
        <dbReference type="EC" id="3.1.3.7"/>
    </reaction>
</comment>
<feature type="binding site" evidence="9">
    <location>
        <begin position="95"/>
        <end position="98"/>
    </location>
    <ligand>
        <name>substrate</name>
    </ligand>
</feature>
<protein>
    <recommendedName>
        <fullName evidence="9">3'(2'),5'-bisphosphate nucleotidase CysQ</fullName>
        <ecNumber evidence="9">3.1.3.7</ecNumber>
    </recommendedName>
    <alternativeName>
        <fullName evidence="9">3'(2'),5-bisphosphonucleoside 3'(2')-phosphohydrolase</fullName>
    </alternativeName>
    <alternativeName>
        <fullName evidence="9">3'-phosphoadenosine 5'-phosphate phosphatase</fullName>
        <shortName evidence="9">PAP phosphatase</shortName>
    </alternativeName>
</protein>
<feature type="binding site" evidence="9">
    <location>
        <position position="93"/>
    </location>
    <ligand>
        <name>Mg(2+)</name>
        <dbReference type="ChEBI" id="CHEBI:18420"/>
        <label>1</label>
    </ligand>
</feature>
<evidence type="ECO:0000313" key="12">
    <source>
        <dbReference type="Proteomes" id="UP000886844"/>
    </source>
</evidence>
<evidence type="ECO:0000313" key="11">
    <source>
        <dbReference type="EMBL" id="HIY68742.1"/>
    </source>
</evidence>
<dbReference type="Gene3D" id="3.30.540.10">
    <property type="entry name" value="Fructose-1,6-Bisphosphatase, subunit A, domain 1"/>
    <property type="match status" value="1"/>
</dbReference>
<dbReference type="Proteomes" id="UP000886844">
    <property type="component" value="Unassembled WGS sequence"/>
</dbReference>
<dbReference type="GO" id="GO:0008441">
    <property type="term" value="F:3'(2'),5'-bisphosphate nucleotidase activity"/>
    <property type="evidence" value="ECO:0007669"/>
    <property type="project" value="UniProtKB-UniRule"/>
</dbReference>
<dbReference type="AlphaFoldDB" id="A0A9D1Z0S7"/>
<comment type="caution">
    <text evidence="11">The sequence shown here is derived from an EMBL/GenBank/DDBJ whole genome shotgun (WGS) entry which is preliminary data.</text>
</comment>
<comment type="function">
    <text evidence="9">Converts adenosine-3',5'-bisphosphate (PAP) to AMP.</text>
</comment>
<dbReference type="GO" id="GO:0000103">
    <property type="term" value="P:sulfate assimilation"/>
    <property type="evidence" value="ECO:0007669"/>
    <property type="project" value="TreeGrafter"/>
</dbReference>